<dbReference type="Proteomes" id="UP001239111">
    <property type="component" value="Chromosome 1"/>
</dbReference>
<organism evidence="1 2">
    <name type="scientific">Eretmocerus hayati</name>
    <dbReference type="NCBI Taxonomy" id="131215"/>
    <lineage>
        <taxon>Eukaryota</taxon>
        <taxon>Metazoa</taxon>
        <taxon>Ecdysozoa</taxon>
        <taxon>Arthropoda</taxon>
        <taxon>Hexapoda</taxon>
        <taxon>Insecta</taxon>
        <taxon>Pterygota</taxon>
        <taxon>Neoptera</taxon>
        <taxon>Endopterygota</taxon>
        <taxon>Hymenoptera</taxon>
        <taxon>Apocrita</taxon>
        <taxon>Proctotrupomorpha</taxon>
        <taxon>Chalcidoidea</taxon>
        <taxon>Aphelinidae</taxon>
        <taxon>Aphelininae</taxon>
        <taxon>Eretmocerus</taxon>
    </lineage>
</organism>
<accession>A0ACC2PMM9</accession>
<comment type="caution">
    <text evidence="1">The sequence shown here is derived from an EMBL/GenBank/DDBJ whole genome shotgun (WGS) entry which is preliminary data.</text>
</comment>
<reference evidence="1" key="1">
    <citation type="submission" date="2023-04" db="EMBL/GenBank/DDBJ databases">
        <title>A chromosome-level genome assembly of the parasitoid wasp Eretmocerus hayati.</title>
        <authorList>
            <person name="Zhong Y."/>
            <person name="Liu S."/>
            <person name="Liu Y."/>
        </authorList>
    </citation>
    <scope>NUCLEOTIDE SEQUENCE</scope>
    <source>
        <strain evidence="1">ZJU_SS_LIU_2023</strain>
    </source>
</reference>
<gene>
    <name evidence="1" type="ORF">QAD02_020491</name>
</gene>
<evidence type="ECO:0000313" key="1">
    <source>
        <dbReference type="EMBL" id="KAJ8684698.1"/>
    </source>
</evidence>
<dbReference type="EMBL" id="CM056741">
    <property type="protein sequence ID" value="KAJ8684698.1"/>
    <property type="molecule type" value="Genomic_DNA"/>
</dbReference>
<sequence>MVSRQPIGQSKISYSPQSQSSYAKVAVKMNYPTKEQALIMDSIEGSSIEDYLLALAKRGKESDVKKRLKTSTDDPKTQDFEDIKEQLQAAANMLESDSSKGSLDIDSLANFISECESKSNLTDIALKYTTNLQEVTDELSAVEPLLTNKNIKNRITRIIKHFKEKFDRNSWCDVQPVNEDSK</sequence>
<protein>
    <submittedName>
        <fullName evidence="1">Uncharacterized protein</fullName>
    </submittedName>
</protein>
<name>A0ACC2PMM9_9HYME</name>
<proteinExistence type="predicted"/>
<evidence type="ECO:0000313" key="2">
    <source>
        <dbReference type="Proteomes" id="UP001239111"/>
    </source>
</evidence>
<keyword evidence="2" id="KW-1185">Reference proteome</keyword>